<gene>
    <name evidence="1" type="ORF">HMPREF1994_00018</name>
</gene>
<evidence type="ECO:0000313" key="1">
    <source>
        <dbReference type="EMBL" id="AKC57577.1"/>
    </source>
</evidence>
<reference evidence="1" key="1">
    <citation type="submission" date="2015-04" db="EMBL/GenBank/DDBJ databases">
        <title>The Genome Sequence of Fusobacterium phage Funu2.</title>
        <authorList>
            <consortium name="The Broad Institute Genomics Platform"/>
            <person name="Earl A."/>
            <person name="Allen-Vercoe E."/>
            <person name="Daigneault M."/>
            <person name="Young S."/>
            <person name="Zeng Q."/>
            <person name="Gargeya S."/>
            <person name="Fitzgerald M."/>
            <person name="Abouelleil A."/>
            <person name="Alvarado L."/>
            <person name="Chapman S."/>
            <person name="Gainer-Dewar J."/>
            <person name="Goldberg J."/>
            <person name="Griggs A."/>
            <person name="Gujja S."/>
            <person name="Hansen M."/>
            <person name="Howarth C."/>
            <person name="Imamovic A."/>
            <person name="Ireland A."/>
            <person name="Larimer J."/>
            <person name="McCowan C."/>
            <person name="Murphy C."/>
            <person name="Pearson M."/>
            <person name="Poon T."/>
            <person name="Priest M."/>
            <person name="Roberts A."/>
            <person name="Saif S."/>
            <person name="Shea T."/>
            <person name="Sykes S."/>
            <person name="Wortman J."/>
            <person name="Nusbaum C."/>
            <person name="Birren B."/>
        </authorList>
    </citation>
    <scope>NUCLEOTIDE SEQUENCE</scope>
</reference>
<organism evidence="1">
    <name type="scientific">Fusobacterium phage Funu2</name>
    <dbReference type="NCBI Taxonomy" id="1640978"/>
    <lineage>
        <taxon>Viruses</taxon>
        <taxon>Duplodnaviria</taxon>
        <taxon>Heunggongvirae</taxon>
        <taxon>Uroviricota</taxon>
        <taxon>Caudoviricetes</taxon>
    </lineage>
</organism>
<dbReference type="EMBL" id="KR131711">
    <property type="protein sequence ID" value="AKC57577.1"/>
    <property type="molecule type" value="Genomic_DNA"/>
</dbReference>
<sequence>MSVIGALKFNIDTFLNSQGFQQFKANLKQSMSLSQRFKEVTGSTLGKLAIGYFSISGLVSQYNKAVEASNYQIEQEAKLYNTLRAQNFRDEQIKSIIDMTGELQKLGVVGDEVTIAGAQRLATFRMQESSIKKLLPVMQDMLVKEKGLNGTGQDMEGIASIFAKAMNGQTMVLKRNGIVLSEREEQLLKVGTEEQKVALLAEAVRRSVGEQNKEFLKTPEGKIINAKNRIGDLYETWGMSIRDTRAKFWEFIAENADGIQDLVTKVFKAGGSFVDTFIGVFRDIKRGFNALPDGAKTGLKVIGGLALATKFPLVALGLVVEDIFAAFQGKESFTEDAINALLKFTGTDYRFSDLRKGVSDFWKLWTEGADSGIEKITLTTKVLCDLLDIIKGGAGFLQMTFGISGGLVRDIGGNFLRLFKGEEFKWDNSWGNIKGGWSKIRGSWQHMDETYEMYQKYDEEQKREFDQRVKAVDFRRINQNIFGVSTSIPNFSTAVNYNYDNSVSTNNMGTKNNTVNYNSTANEYKKNNEPVKIELPAILNEAINKWNEAKKTRTLDGKIVDATKKVTANQTVNYNPTYKTDVTINESKDGKNGFENIVNFLLKKDKENLERMKAQVGMGLTY</sequence>
<protein>
    <submittedName>
        <fullName evidence="1">Uncharacterized protein</fullName>
    </submittedName>
</protein>
<name>A0A0E3Y5G6_9CAUD</name>
<accession>A0A0E3Y5G6</accession>
<proteinExistence type="predicted"/>